<dbReference type="SUPFAM" id="SSF48726">
    <property type="entry name" value="Immunoglobulin"/>
    <property type="match status" value="1"/>
</dbReference>
<dbReference type="AlphaFoldDB" id="A0A9D3Q2Z7"/>
<sequence>MFLDITQRWTLSVMFYFGLVSSQGRSPCESRCSEPVRLTTQLDSEVLLPCEFRAKLPVQAQRGNNVTVSWKWTPTQVKVKQSGDLKDLVRIRQSGLVYFSDPRNGRVKVFPTLSGVGNFSILIDRLQDSDLGRYCCEIPPNEATCSMVVISHSSGAENKVGTFMLGNWYFFVAGGALFFFLLIPCVCCVKFQRREMNETPDYINTRTLDEVRPPESTEREEKDARPSEEEEGGHSGDEIVYENDLHDPNNAPPVQIAPASQLEITSRSNRQQPNTRRPYYANQAEINKQAEAARKRHNQRSFWKRKPKEQRLQYENPIYANSAEQLDQL</sequence>
<keyword evidence="2" id="KW-1133">Transmembrane helix</keyword>
<evidence type="ECO:0000256" key="2">
    <source>
        <dbReference type="SAM" id="Phobius"/>
    </source>
</evidence>
<feature type="compositionally biased region" description="Basic and acidic residues" evidence="1">
    <location>
        <begin position="207"/>
        <end position="247"/>
    </location>
</feature>
<feature type="transmembrane region" description="Helical" evidence="2">
    <location>
        <begin position="168"/>
        <end position="189"/>
    </location>
</feature>
<gene>
    <name evidence="4" type="ORF">MATL_G00122730</name>
</gene>
<keyword evidence="2" id="KW-0472">Membrane</keyword>
<dbReference type="OrthoDB" id="8963697at2759"/>
<evidence type="ECO:0008006" key="6">
    <source>
        <dbReference type="Google" id="ProtNLM"/>
    </source>
</evidence>
<reference evidence="4" key="1">
    <citation type="submission" date="2021-01" db="EMBL/GenBank/DDBJ databases">
        <authorList>
            <person name="Zahm M."/>
            <person name="Roques C."/>
            <person name="Cabau C."/>
            <person name="Klopp C."/>
            <person name="Donnadieu C."/>
            <person name="Jouanno E."/>
            <person name="Lampietro C."/>
            <person name="Louis A."/>
            <person name="Herpin A."/>
            <person name="Echchiki A."/>
            <person name="Berthelot C."/>
            <person name="Parey E."/>
            <person name="Roest-Crollius H."/>
            <person name="Braasch I."/>
            <person name="Postlethwait J."/>
            <person name="Bobe J."/>
            <person name="Montfort J."/>
            <person name="Bouchez O."/>
            <person name="Begum T."/>
            <person name="Mejri S."/>
            <person name="Adams A."/>
            <person name="Chen W.-J."/>
            <person name="Guiguen Y."/>
        </authorList>
    </citation>
    <scope>NUCLEOTIDE SEQUENCE</scope>
    <source>
        <strain evidence="4">YG-15Mar2019-1</strain>
        <tissue evidence="4">Brain</tissue>
    </source>
</reference>
<accession>A0A9D3Q2Z7</accession>
<feature type="chain" id="PRO_5038693478" description="Immunoglobulin subtype domain-containing protein" evidence="3">
    <location>
        <begin position="25"/>
        <end position="329"/>
    </location>
</feature>
<evidence type="ECO:0000313" key="4">
    <source>
        <dbReference type="EMBL" id="KAG7471291.1"/>
    </source>
</evidence>
<dbReference type="Proteomes" id="UP001046870">
    <property type="component" value="Chromosome 9"/>
</dbReference>
<protein>
    <recommendedName>
        <fullName evidence="6">Immunoglobulin subtype domain-containing protein</fullName>
    </recommendedName>
</protein>
<name>A0A9D3Q2Z7_MEGAT</name>
<feature type="compositionally biased region" description="Polar residues" evidence="1">
    <location>
        <begin position="262"/>
        <end position="275"/>
    </location>
</feature>
<dbReference type="Gene3D" id="2.60.40.10">
    <property type="entry name" value="Immunoglobulins"/>
    <property type="match status" value="1"/>
</dbReference>
<dbReference type="InterPro" id="IPR036179">
    <property type="entry name" value="Ig-like_dom_sf"/>
</dbReference>
<evidence type="ECO:0000256" key="1">
    <source>
        <dbReference type="SAM" id="MobiDB-lite"/>
    </source>
</evidence>
<dbReference type="EMBL" id="JAFDVH010000009">
    <property type="protein sequence ID" value="KAG7471291.1"/>
    <property type="molecule type" value="Genomic_DNA"/>
</dbReference>
<feature type="region of interest" description="Disordered" evidence="1">
    <location>
        <begin position="202"/>
        <end position="329"/>
    </location>
</feature>
<keyword evidence="5" id="KW-1185">Reference proteome</keyword>
<evidence type="ECO:0000256" key="3">
    <source>
        <dbReference type="SAM" id="SignalP"/>
    </source>
</evidence>
<evidence type="ECO:0000313" key="5">
    <source>
        <dbReference type="Proteomes" id="UP001046870"/>
    </source>
</evidence>
<organism evidence="4 5">
    <name type="scientific">Megalops atlanticus</name>
    <name type="common">Tarpon</name>
    <name type="synonym">Clupea gigantea</name>
    <dbReference type="NCBI Taxonomy" id="7932"/>
    <lineage>
        <taxon>Eukaryota</taxon>
        <taxon>Metazoa</taxon>
        <taxon>Chordata</taxon>
        <taxon>Craniata</taxon>
        <taxon>Vertebrata</taxon>
        <taxon>Euteleostomi</taxon>
        <taxon>Actinopterygii</taxon>
        <taxon>Neopterygii</taxon>
        <taxon>Teleostei</taxon>
        <taxon>Elopiformes</taxon>
        <taxon>Megalopidae</taxon>
        <taxon>Megalops</taxon>
    </lineage>
</organism>
<feature type="compositionally biased region" description="Basic residues" evidence="1">
    <location>
        <begin position="294"/>
        <end position="308"/>
    </location>
</feature>
<keyword evidence="2" id="KW-0812">Transmembrane</keyword>
<proteinExistence type="predicted"/>
<keyword evidence="3" id="KW-0732">Signal</keyword>
<comment type="caution">
    <text evidence="4">The sequence shown here is derived from an EMBL/GenBank/DDBJ whole genome shotgun (WGS) entry which is preliminary data.</text>
</comment>
<feature type="signal peptide" evidence="3">
    <location>
        <begin position="1"/>
        <end position="24"/>
    </location>
</feature>
<dbReference type="InterPro" id="IPR013783">
    <property type="entry name" value="Ig-like_fold"/>
</dbReference>